<feature type="region of interest" description="Disordered" evidence="8">
    <location>
        <begin position="679"/>
        <end position="748"/>
    </location>
</feature>
<feature type="compositionally biased region" description="Polar residues" evidence="8">
    <location>
        <begin position="679"/>
        <end position="690"/>
    </location>
</feature>
<evidence type="ECO:0000256" key="5">
    <source>
        <dbReference type="ARBA" id="ARBA00022679"/>
    </source>
</evidence>
<evidence type="ECO:0000259" key="12">
    <source>
        <dbReference type="PROSITE" id="PS51215"/>
    </source>
</evidence>
<dbReference type="InterPro" id="IPR006560">
    <property type="entry name" value="AWS_dom"/>
</dbReference>
<feature type="compositionally biased region" description="Basic residues" evidence="8">
    <location>
        <begin position="692"/>
        <end position="719"/>
    </location>
</feature>
<organism evidence="13 14">
    <name type="scientific">Blattamonas nauphoetae</name>
    <dbReference type="NCBI Taxonomy" id="2049346"/>
    <lineage>
        <taxon>Eukaryota</taxon>
        <taxon>Metamonada</taxon>
        <taxon>Preaxostyla</taxon>
        <taxon>Oxymonadida</taxon>
        <taxon>Blattamonas</taxon>
    </lineage>
</organism>
<feature type="domain" description="Post-SET" evidence="11">
    <location>
        <begin position="657"/>
        <end position="673"/>
    </location>
</feature>
<evidence type="ECO:0000259" key="9">
    <source>
        <dbReference type="PROSITE" id="PS50006"/>
    </source>
</evidence>
<name>A0ABQ9XXL5_9EUKA</name>
<keyword evidence="6" id="KW-0949">S-adenosyl-L-methionine</keyword>
<keyword evidence="4 13" id="KW-0489">Methyltransferase</keyword>
<dbReference type="SUPFAM" id="SSF49879">
    <property type="entry name" value="SMAD/FHA domain"/>
    <property type="match status" value="1"/>
</dbReference>
<dbReference type="SMART" id="SM00317">
    <property type="entry name" value="SET"/>
    <property type="match status" value="1"/>
</dbReference>
<dbReference type="PANTHER" id="PTHR22884">
    <property type="entry name" value="SET DOMAIN PROTEINS"/>
    <property type="match status" value="1"/>
</dbReference>
<accession>A0ABQ9XXL5</accession>
<dbReference type="InterPro" id="IPR050777">
    <property type="entry name" value="SET2_Histone-Lys_MeTrsfase"/>
</dbReference>
<feature type="region of interest" description="Disordered" evidence="8">
    <location>
        <begin position="419"/>
        <end position="489"/>
    </location>
</feature>
<evidence type="ECO:0000259" key="11">
    <source>
        <dbReference type="PROSITE" id="PS50868"/>
    </source>
</evidence>
<evidence type="ECO:0000256" key="1">
    <source>
        <dbReference type="ARBA" id="ARBA00004123"/>
    </source>
</evidence>
<reference evidence="13 14" key="1">
    <citation type="journal article" date="2022" name="bioRxiv">
        <title>Genomics of Preaxostyla Flagellates Illuminates Evolutionary Transitions and the Path Towards Mitochondrial Loss.</title>
        <authorList>
            <person name="Novak L.V.F."/>
            <person name="Treitli S.C."/>
            <person name="Pyrih J."/>
            <person name="Halakuc P."/>
            <person name="Pipaliya S.V."/>
            <person name="Vacek V."/>
            <person name="Brzon O."/>
            <person name="Soukal P."/>
            <person name="Eme L."/>
            <person name="Dacks J.B."/>
            <person name="Karnkowska A."/>
            <person name="Elias M."/>
            <person name="Hampl V."/>
        </authorList>
    </citation>
    <scope>NUCLEOTIDE SEQUENCE [LARGE SCALE GENOMIC DNA]</scope>
    <source>
        <strain evidence="13">NAU3</strain>
        <tissue evidence="13">Gut</tissue>
    </source>
</reference>
<dbReference type="PROSITE" id="PS50868">
    <property type="entry name" value="POST_SET"/>
    <property type="match status" value="1"/>
</dbReference>
<evidence type="ECO:0000256" key="2">
    <source>
        <dbReference type="ARBA" id="ARBA00004286"/>
    </source>
</evidence>
<dbReference type="Pfam" id="PF00498">
    <property type="entry name" value="FHA"/>
    <property type="match status" value="1"/>
</dbReference>
<feature type="domain" description="AWS" evidence="12">
    <location>
        <begin position="483"/>
        <end position="531"/>
    </location>
</feature>
<dbReference type="InterPro" id="IPR001214">
    <property type="entry name" value="SET_dom"/>
</dbReference>
<evidence type="ECO:0000259" key="10">
    <source>
        <dbReference type="PROSITE" id="PS50280"/>
    </source>
</evidence>
<dbReference type="InterPro" id="IPR008984">
    <property type="entry name" value="SMAD_FHA_dom_sf"/>
</dbReference>
<keyword evidence="5 13" id="KW-0808">Transferase</keyword>
<dbReference type="PROSITE" id="PS50006">
    <property type="entry name" value="FHA_DOMAIN"/>
    <property type="match status" value="1"/>
</dbReference>
<evidence type="ECO:0000256" key="3">
    <source>
        <dbReference type="ARBA" id="ARBA00022454"/>
    </source>
</evidence>
<dbReference type="InterPro" id="IPR000253">
    <property type="entry name" value="FHA_dom"/>
</dbReference>
<dbReference type="SMART" id="SM00240">
    <property type="entry name" value="FHA"/>
    <property type="match status" value="1"/>
</dbReference>
<dbReference type="GO" id="GO:0140999">
    <property type="term" value="F:histone H3K4 trimethyltransferase activity"/>
    <property type="evidence" value="ECO:0007669"/>
    <property type="project" value="UniProtKB-EC"/>
</dbReference>
<dbReference type="SMART" id="SM00508">
    <property type="entry name" value="PostSET"/>
    <property type="match status" value="1"/>
</dbReference>
<feature type="domain" description="FHA" evidence="9">
    <location>
        <begin position="35"/>
        <end position="84"/>
    </location>
</feature>
<feature type="domain" description="SET" evidence="10">
    <location>
        <begin position="533"/>
        <end position="649"/>
    </location>
</feature>
<dbReference type="Gene3D" id="2.60.200.20">
    <property type="match status" value="1"/>
</dbReference>
<dbReference type="EC" id="2.1.1.354" evidence="13"/>
<dbReference type="GO" id="GO:0032259">
    <property type="term" value="P:methylation"/>
    <property type="evidence" value="ECO:0007669"/>
    <property type="project" value="UniProtKB-KW"/>
</dbReference>
<evidence type="ECO:0000256" key="7">
    <source>
        <dbReference type="ARBA" id="ARBA00023242"/>
    </source>
</evidence>
<evidence type="ECO:0000313" key="13">
    <source>
        <dbReference type="EMBL" id="KAK2956247.1"/>
    </source>
</evidence>
<dbReference type="SUPFAM" id="SSF82199">
    <property type="entry name" value="SET domain"/>
    <property type="match status" value="1"/>
</dbReference>
<keyword evidence="3" id="KW-0158">Chromosome</keyword>
<dbReference type="Pfam" id="PF17907">
    <property type="entry name" value="AWS"/>
    <property type="match status" value="1"/>
</dbReference>
<dbReference type="Pfam" id="PF00856">
    <property type="entry name" value="SET"/>
    <property type="match status" value="1"/>
</dbReference>
<comment type="caution">
    <text evidence="13">The sequence shown here is derived from an EMBL/GenBank/DDBJ whole genome shotgun (WGS) entry which is preliminary data.</text>
</comment>
<evidence type="ECO:0000256" key="8">
    <source>
        <dbReference type="SAM" id="MobiDB-lite"/>
    </source>
</evidence>
<feature type="compositionally biased region" description="Low complexity" evidence="8">
    <location>
        <begin position="720"/>
        <end position="748"/>
    </location>
</feature>
<dbReference type="EMBL" id="JARBJD010000058">
    <property type="protein sequence ID" value="KAK2956247.1"/>
    <property type="molecule type" value="Genomic_DNA"/>
</dbReference>
<dbReference type="PROSITE" id="PS51215">
    <property type="entry name" value="AWS"/>
    <property type="match status" value="1"/>
</dbReference>
<feature type="compositionally biased region" description="Basic and acidic residues" evidence="8">
    <location>
        <begin position="419"/>
        <end position="438"/>
    </location>
</feature>
<comment type="subcellular location">
    <subcellularLocation>
        <location evidence="2">Chromosome</location>
    </subcellularLocation>
    <subcellularLocation>
        <location evidence="1">Nucleus</location>
    </subcellularLocation>
</comment>
<evidence type="ECO:0000256" key="6">
    <source>
        <dbReference type="ARBA" id="ARBA00022691"/>
    </source>
</evidence>
<dbReference type="SMART" id="SM00570">
    <property type="entry name" value="AWS"/>
    <property type="match status" value="1"/>
</dbReference>
<dbReference type="PROSITE" id="PS50280">
    <property type="entry name" value="SET"/>
    <property type="match status" value="1"/>
</dbReference>
<dbReference type="Proteomes" id="UP001281761">
    <property type="component" value="Unassembled WGS sequence"/>
</dbReference>
<gene>
    <name evidence="13" type="ORF">BLNAU_8811</name>
</gene>
<dbReference type="Gene3D" id="2.170.270.10">
    <property type="entry name" value="SET domain"/>
    <property type="match status" value="1"/>
</dbReference>
<dbReference type="CDD" id="cd00060">
    <property type="entry name" value="FHA"/>
    <property type="match status" value="1"/>
</dbReference>
<proteinExistence type="predicted"/>
<evidence type="ECO:0000256" key="4">
    <source>
        <dbReference type="ARBA" id="ARBA00022603"/>
    </source>
</evidence>
<dbReference type="InterPro" id="IPR046341">
    <property type="entry name" value="SET_dom_sf"/>
</dbReference>
<sequence>MSEPAPSFTPSIYAHLLYKEGSGRPIFYQITAQRCLIGRSSHCQVHISNSTISKIHAVIYYHDSRYFLKDTKSKNGIDINGQEVTMYEFVDENGEVLGNINPLTNQTLDSVAIQACDYGIELHDGDTISFGAYNVVFQTSPVPPSRRVIVIRKPKKETMRIEDDEDTDSIYVEVSENESESSANELNDISQWIVHCHDSEIEKDKTSLSQFQTYKKATKERKGIIRRQLDSEHAKKEKEILKGRISGFMVHPVLQQAVRESNVMEYWRGTSKMARRAELQERWNPAQDLTEEEFAVMYGTKKMGEMAELGECLKTPTGKDRIGVDDPKQFRWQPDPDFALPPLQDTILSITDSLLHATFFDLPDNLHGEMKRIAKTIEIRRGYHVKSLPSPYRKIPVNQYVSRKRRPIIQPPCNCVAKVDEEKAEDEEKKTETAKPNEGEEQTEQPKPADDIVPAKTTPEPTEKTGTDKRHKPRHVDSGKLLNDANSPEPQKAYSINCGPNCVNRSCFVECSQENCPCGAQCRNQRFQRRDMPKLAVTKTAQRGWGLFTEEKLPPHRFVGEYVGEVIDRKTLRKRLQDYDGENNFYFLSLAPNEYIDSSRKGDVTRFLNHSCEPNCITQKWIVEGEMCVGVFVGDHPINAGDELTIDYDWEALDPNARQQCHCGAKNCRGFLQKITSDSVRSENGSPNTAKSSKKPKKKVPPPRPPHRPSSHRPPRRLHSPLLSPSSAISRTTSLLPLHPSPSLRSTD</sequence>
<dbReference type="InterPro" id="IPR003616">
    <property type="entry name" value="Post-SET_dom"/>
</dbReference>
<evidence type="ECO:0000313" key="14">
    <source>
        <dbReference type="Proteomes" id="UP001281761"/>
    </source>
</evidence>
<protein>
    <submittedName>
        <fullName evidence="13">Histone-lysine N-methyltransferase ASHH1</fullName>
        <ecNumber evidence="13">2.1.1.354</ecNumber>
    </submittedName>
</protein>
<keyword evidence="14" id="KW-1185">Reference proteome</keyword>
<keyword evidence="7" id="KW-0539">Nucleus</keyword>